<name>A0AAE3SDN9_9BACT</name>
<comment type="caution">
    <text evidence="1">The sequence shown here is derived from an EMBL/GenBank/DDBJ whole genome shotgun (WGS) entry which is preliminary data.</text>
</comment>
<evidence type="ECO:0000313" key="1">
    <source>
        <dbReference type="EMBL" id="MCW3785221.1"/>
    </source>
</evidence>
<dbReference type="EMBL" id="JAPDPJ010000002">
    <property type="protein sequence ID" value="MCW3785221.1"/>
    <property type="molecule type" value="Genomic_DNA"/>
</dbReference>
<protein>
    <submittedName>
        <fullName evidence="1">Uncharacterized protein</fullName>
    </submittedName>
</protein>
<keyword evidence="2" id="KW-1185">Reference proteome</keyword>
<dbReference type="Proteomes" id="UP001209229">
    <property type="component" value="Unassembled WGS sequence"/>
</dbReference>
<accession>A0AAE3SDN9</accession>
<dbReference type="AlphaFoldDB" id="A0AAE3SDN9"/>
<proteinExistence type="predicted"/>
<evidence type="ECO:0000313" key="2">
    <source>
        <dbReference type="Proteomes" id="UP001209229"/>
    </source>
</evidence>
<dbReference type="RefSeq" id="WP_301188792.1">
    <property type="nucleotide sequence ID" value="NZ_JAPDPJ010000002.1"/>
</dbReference>
<reference evidence="1" key="1">
    <citation type="submission" date="2022-10" db="EMBL/GenBank/DDBJ databases">
        <authorList>
            <person name="Yu W.X."/>
        </authorList>
    </citation>
    <scope>NUCLEOTIDE SEQUENCE</scope>
    <source>
        <strain evidence="1">AAT</strain>
    </source>
</reference>
<organism evidence="1 2">
    <name type="scientific">Plebeiibacterium sediminum</name>
    <dbReference type="NCBI Taxonomy" id="2992112"/>
    <lineage>
        <taxon>Bacteria</taxon>
        <taxon>Pseudomonadati</taxon>
        <taxon>Bacteroidota</taxon>
        <taxon>Bacteroidia</taxon>
        <taxon>Marinilabiliales</taxon>
        <taxon>Marinilabiliaceae</taxon>
        <taxon>Plebeiibacterium</taxon>
    </lineage>
</organism>
<sequence length="298" mass="33753">MYQTLNQTKEKQIQREEICLEDSLKSLIEVTEPYYSLTNLSIDEENVLKADVNKQLDCAHEVKGMSYSEAGRHLAILGSLALAKSNPVKEKHYYLATKAYVKRVYQQAYDEIEHVGYMSTIHFDRKKGIAKGYLNTKTGKKVYTITVEYQVLSWRLFERMFKQHKQETPCLEGYNPYAESIPLFDLKTSEDSSSATLGVINKDICVGHFDDYPALPVARIAQVLTSIAGIQNNASGLTEPMKIKHVILYAKSFLFAGETMSVKSVLESSTESSDENVIDTFAFSNDDTEYSARLTCWI</sequence>
<gene>
    <name evidence="1" type="ORF">OM075_02015</name>
</gene>